<dbReference type="EMBL" id="CP147247">
    <property type="protein sequence ID" value="WYJ92195.1"/>
    <property type="molecule type" value="Genomic_DNA"/>
</dbReference>
<sequence>MKNIQDYIQQRLQQSTNKETVTDVLLGYQSSVIIHFITWKELLSNPAANIEKVKRIMSKHKVKLIINGNLNDRLIQLFMGVAVKLKKVFSIVVLDGFRSLKREMKNSGHIAILLIDPDGELHD</sequence>
<gene>
    <name evidence="1" type="ORF">A5888_002097</name>
    <name evidence="2" type="ORF">A5888_003968</name>
</gene>
<accession>A0A242K6Z8</accession>
<dbReference type="Gene3D" id="3.30.1330.30">
    <property type="match status" value="1"/>
</dbReference>
<dbReference type="Proteomes" id="UP000195141">
    <property type="component" value="Chromosome"/>
</dbReference>
<keyword evidence="3" id="KW-1185">Reference proteome</keyword>
<dbReference type="EMBL" id="NGMM01000003">
    <property type="protein sequence ID" value="OTP15883.1"/>
    <property type="molecule type" value="Genomic_DNA"/>
</dbReference>
<evidence type="ECO:0000313" key="1">
    <source>
        <dbReference type="EMBL" id="OTP15883.1"/>
    </source>
</evidence>
<evidence type="ECO:0000313" key="2">
    <source>
        <dbReference type="EMBL" id="WYJ92195.1"/>
    </source>
</evidence>
<organism evidence="1">
    <name type="scientific">Candidatus Enterococcus clewellii</name>
    <dbReference type="NCBI Taxonomy" id="1834193"/>
    <lineage>
        <taxon>Bacteria</taxon>
        <taxon>Bacillati</taxon>
        <taxon>Bacillota</taxon>
        <taxon>Bacilli</taxon>
        <taxon>Lactobacillales</taxon>
        <taxon>Enterococcaceae</taxon>
        <taxon>Enterococcus</taxon>
    </lineage>
</organism>
<name>A0A242K6Z8_9ENTE</name>
<proteinExistence type="predicted"/>
<protein>
    <submittedName>
        <fullName evidence="1">Uncharacterized protein</fullName>
    </submittedName>
</protein>
<reference evidence="1" key="1">
    <citation type="submission" date="2017-05" db="EMBL/GenBank/DDBJ databases">
        <title>The Genome Sequence of Enterococcus sp. 9E7_DIV0242.</title>
        <authorList>
            <consortium name="The Broad Institute Genomics Platform"/>
            <consortium name="The Broad Institute Genomic Center for Infectious Diseases"/>
            <person name="Earl A."/>
            <person name="Manson A."/>
            <person name="Schwartman J."/>
            <person name="Gilmore M."/>
            <person name="Abouelleil A."/>
            <person name="Cao P."/>
            <person name="Chapman S."/>
            <person name="Cusick C."/>
            <person name="Shea T."/>
            <person name="Young S."/>
            <person name="Neafsey D."/>
            <person name="Nusbaum C."/>
            <person name="Birren B."/>
        </authorList>
    </citation>
    <scope>NUCLEOTIDE SEQUENCE [LARGE SCALE GENOMIC DNA]</scope>
    <source>
        <strain evidence="1">9E7_DIV0242</strain>
    </source>
</reference>
<reference evidence="2" key="3">
    <citation type="submission" date="2024-03" db="EMBL/GenBank/DDBJ databases">
        <title>The Genome Sequence of Enterococcus sp. DIV0242b.</title>
        <authorList>
            <consortium name="The Broad Institute Genomics Platform"/>
            <consortium name="The Broad Institute Microbial Omics Core"/>
            <consortium name="The Broad Institute Genomic Center for Infectious Diseases"/>
            <person name="Earl A."/>
            <person name="Manson A."/>
            <person name="Gilmore M."/>
            <person name="Schwartman J."/>
            <person name="Shea T."/>
            <person name="Abouelleil A."/>
            <person name="Cao P."/>
            <person name="Chapman S."/>
            <person name="Cusick C."/>
            <person name="Young S."/>
            <person name="Neafsey D."/>
            <person name="Nusbaum C."/>
            <person name="Birren B."/>
        </authorList>
    </citation>
    <scope>NUCLEOTIDE SEQUENCE</scope>
    <source>
        <strain evidence="2">9E7_DIV0242</strain>
    </source>
</reference>
<reference evidence="2" key="2">
    <citation type="submission" date="2017-05" db="EMBL/GenBank/DDBJ databases">
        <authorList>
            <consortium name="The Broad Institute Genomics Platform"/>
            <consortium name="The Broad Institute Genomic Center for Infectious Diseases"/>
            <person name="Earl A."/>
            <person name="Manson A."/>
            <person name="Schwartman J."/>
            <person name="Gilmore M."/>
            <person name="Abouelleil A."/>
            <person name="Cao P."/>
            <person name="Chapman S."/>
            <person name="Cusick C."/>
            <person name="Shea T."/>
            <person name="Young S."/>
            <person name="Neafsey D."/>
            <person name="Nusbaum C."/>
            <person name="Birren B."/>
        </authorList>
    </citation>
    <scope>NUCLEOTIDE SEQUENCE</scope>
    <source>
        <strain evidence="2">9E7_DIV0242</strain>
    </source>
</reference>
<evidence type="ECO:0000313" key="3">
    <source>
        <dbReference type="Proteomes" id="UP000195141"/>
    </source>
</evidence>
<dbReference type="OrthoDB" id="9803238at2"/>
<dbReference type="AlphaFoldDB" id="A0A242K6Z8"/>
<dbReference type="InterPro" id="IPR029064">
    <property type="entry name" value="Ribosomal_eL30-like_sf"/>
</dbReference>
<dbReference type="RefSeq" id="WP_086349165.1">
    <property type="nucleotide sequence ID" value="NZ_CP147247.1"/>
</dbReference>